<dbReference type="EMBL" id="CP019964">
    <property type="protein sequence ID" value="ASI13854.1"/>
    <property type="molecule type" value="Genomic_DNA"/>
</dbReference>
<name>A0A218NN33_9ARCH</name>
<dbReference type="AlphaFoldDB" id="A0A218NN33"/>
<dbReference type="Proteomes" id="UP000197679">
    <property type="component" value="Chromosome"/>
</dbReference>
<keyword evidence="3" id="KW-1185">Reference proteome</keyword>
<dbReference type="GeneID" id="33314098"/>
<reference evidence="2 3" key="1">
    <citation type="journal article" date="2017" name="Nat. Commun.">
        <title>'ARMAN' archaea depend on association with euryarchaeal host in culture and in situ.</title>
        <authorList>
            <person name="Golyshina O."/>
            <person name="Toshchakov S."/>
            <person name="Makarova K."/>
            <person name="Gavrilov S."/>
            <person name="Korzhenkov A."/>
            <person name="La Cono V."/>
            <person name="Arcadi E."/>
            <person name="Nechitaylo T."/>
            <person name="Ferrer M."/>
            <person name="Kublanov I."/>
            <person name="Wolf Y."/>
            <person name="Yakimov M."/>
            <person name="Golyshin P."/>
            <person name="Slesarev A."/>
            <person name="Kozyavkin S."/>
        </authorList>
    </citation>
    <scope>NUCLEOTIDE SEQUENCE [LARGE SCALE GENOMIC DNA]</scope>
    <source>
        <strain evidence="2 3">Mia14</strain>
    </source>
</reference>
<dbReference type="RefSeq" id="WP_124216888.1">
    <property type="nucleotide sequence ID" value="NZ_CP019964.1"/>
</dbReference>
<feature type="transmembrane region" description="Helical" evidence="1">
    <location>
        <begin position="187"/>
        <end position="206"/>
    </location>
</feature>
<feature type="transmembrane region" description="Helical" evidence="1">
    <location>
        <begin position="218"/>
        <end position="238"/>
    </location>
</feature>
<gene>
    <name evidence="2" type="ORF">Mia14_0541</name>
</gene>
<feature type="transmembrane region" description="Helical" evidence="1">
    <location>
        <begin position="302"/>
        <end position="324"/>
    </location>
</feature>
<proteinExistence type="predicted"/>
<dbReference type="KEGG" id="marh:Mia14_0541"/>
<organism evidence="2 3">
    <name type="scientific">Candidatus Mancarchaeum acidiphilum</name>
    <dbReference type="NCBI Taxonomy" id="1920749"/>
    <lineage>
        <taxon>Archaea</taxon>
        <taxon>Candidatus Micrarchaeota</taxon>
        <taxon>Candidatus Mancarchaeum</taxon>
    </lineage>
</organism>
<sequence length="329" mass="35072">MHAKPIILATTVFLISALFLFNFVYAAGYGTSKVSLTQYSVNVSQGGSANIGFTISLFSGSYWGTSLAESPSSKYITFSPSVSNSDPTYNGTLSISVANGAPSGKYKFNISAVGDDPSVSPVVLVVNVLNSTKASNSTNVSRTVTPPVTSTSKPKNYFAYVGILFLVLIIALSGLSLSMKAKFVKAAGYAMGGSILLSLIAAAYLLVFDTLLRVSGMLHYDILIVFFILTIILSYLIYGNRKMRRNALLVLGALSALFVLAMFLDAILGLPLTQVSGSLSYGFNYLFGFGAPNTYSAFGTSFGFSLLLLSVTATSILSLSMYFFENRKD</sequence>
<evidence type="ECO:0000313" key="3">
    <source>
        <dbReference type="Proteomes" id="UP000197679"/>
    </source>
</evidence>
<evidence type="ECO:0000313" key="2">
    <source>
        <dbReference type="EMBL" id="ASI13854.1"/>
    </source>
</evidence>
<evidence type="ECO:0000256" key="1">
    <source>
        <dbReference type="SAM" id="Phobius"/>
    </source>
</evidence>
<accession>A0A218NN33</accession>
<feature type="transmembrane region" description="Helical" evidence="1">
    <location>
        <begin position="157"/>
        <end position="175"/>
    </location>
</feature>
<keyword evidence="1" id="KW-0472">Membrane</keyword>
<protein>
    <submittedName>
        <fullName evidence="2">Multipass membrane protein</fullName>
    </submittedName>
</protein>
<keyword evidence="1" id="KW-1133">Transmembrane helix</keyword>
<keyword evidence="1" id="KW-0812">Transmembrane</keyword>
<feature type="transmembrane region" description="Helical" evidence="1">
    <location>
        <begin position="247"/>
        <end position="270"/>
    </location>
</feature>